<evidence type="ECO:0000313" key="4">
    <source>
        <dbReference type="EMBL" id="HIT40583.1"/>
    </source>
</evidence>
<dbReference type="InterPro" id="IPR002933">
    <property type="entry name" value="Peptidase_M20"/>
</dbReference>
<dbReference type="SUPFAM" id="SSF55031">
    <property type="entry name" value="Bacterial exopeptidase dimerisation domain"/>
    <property type="match status" value="1"/>
</dbReference>
<evidence type="ECO:0000256" key="2">
    <source>
        <dbReference type="ARBA" id="ARBA00022801"/>
    </source>
</evidence>
<sequence length="382" mass="42017">MKQDWQKDFEDYAKSHLPEVKALLKEWAAIPAPSHQEEQRARAVKTWLSAQGAEGVQIDEAGNVVYEMGCEKAERIAVFMAHMDVVFPDTEAFTVREEEGRMYAPGIGDDTANLVLLMMSVKYLLERKAEPAKGWGILFAANVCEEGLGNLKGSRAVCEKWKDKIAAFYSLDGYLGWAVTQAVGSQRYRVTVRTEGGHSYSAFGNPNAIHILAGLIQSLYAVRLPEGAKTTYNVGTIQGGTTINSIAQEASMTYEFRSEDHKCLKYMEDFFYGTVKALGLAGWDVETEVLGIRPCNKGVDQEALRSLEESCRKVISMYWDGQVKTKASSTDANIPLSMGIPACTVGCVAGGGAHTREEWIETDSLLPGFLTALGMVMRYISS</sequence>
<dbReference type="Pfam" id="PF01546">
    <property type="entry name" value="Peptidase_M20"/>
    <property type="match status" value="1"/>
</dbReference>
<evidence type="ECO:0000256" key="1">
    <source>
        <dbReference type="ARBA" id="ARBA00022723"/>
    </source>
</evidence>
<dbReference type="InterPro" id="IPR011650">
    <property type="entry name" value="Peptidase_M20_dimer"/>
</dbReference>
<keyword evidence="2" id="KW-0378">Hydrolase</keyword>
<evidence type="ECO:0000259" key="3">
    <source>
        <dbReference type="Pfam" id="PF07687"/>
    </source>
</evidence>
<name>A0A9D1GGS8_9FIRM</name>
<gene>
    <name evidence="4" type="ORF">IAB60_00535</name>
</gene>
<comment type="caution">
    <text evidence="4">The sequence shown here is derived from an EMBL/GenBank/DDBJ whole genome shotgun (WGS) entry which is preliminary data.</text>
</comment>
<reference evidence="4" key="2">
    <citation type="journal article" date="2021" name="PeerJ">
        <title>Extensive microbial diversity within the chicken gut microbiome revealed by metagenomics and culture.</title>
        <authorList>
            <person name="Gilroy R."/>
            <person name="Ravi A."/>
            <person name="Getino M."/>
            <person name="Pursley I."/>
            <person name="Horton D.L."/>
            <person name="Alikhan N.F."/>
            <person name="Baker D."/>
            <person name="Gharbi K."/>
            <person name="Hall N."/>
            <person name="Watson M."/>
            <person name="Adriaenssens E.M."/>
            <person name="Foster-Nyarko E."/>
            <person name="Jarju S."/>
            <person name="Secka A."/>
            <person name="Antonio M."/>
            <person name="Oren A."/>
            <person name="Chaudhuri R.R."/>
            <person name="La Ragione R."/>
            <person name="Hildebrand F."/>
            <person name="Pallen M.J."/>
        </authorList>
    </citation>
    <scope>NUCLEOTIDE SEQUENCE</scope>
    <source>
        <strain evidence="4">CHK123-3438</strain>
    </source>
</reference>
<dbReference type="InterPro" id="IPR050072">
    <property type="entry name" value="Peptidase_M20A"/>
</dbReference>
<protein>
    <submittedName>
        <fullName evidence="4">M20/M25/M40 family metallo-hydrolase</fullName>
    </submittedName>
</protein>
<dbReference type="Proteomes" id="UP000886860">
    <property type="component" value="Unassembled WGS sequence"/>
</dbReference>
<dbReference type="Pfam" id="PF07687">
    <property type="entry name" value="M20_dimer"/>
    <property type="match status" value="1"/>
</dbReference>
<dbReference type="GO" id="GO:0016787">
    <property type="term" value="F:hydrolase activity"/>
    <property type="evidence" value="ECO:0007669"/>
    <property type="project" value="UniProtKB-KW"/>
</dbReference>
<dbReference type="PANTHER" id="PTHR43808">
    <property type="entry name" value="ACETYLORNITHINE DEACETYLASE"/>
    <property type="match status" value="1"/>
</dbReference>
<dbReference type="InterPro" id="IPR036264">
    <property type="entry name" value="Bact_exopeptidase_dim_dom"/>
</dbReference>
<dbReference type="PANTHER" id="PTHR43808:SF17">
    <property type="entry name" value="PEPTIDASE M20"/>
    <property type="match status" value="1"/>
</dbReference>
<dbReference type="Gene3D" id="3.30.70.360">
    <property type="match status" value="1"/>
</dbReference>
<evidence type="ECO:0000313" key="5">
    <source>
        <dbReference type="Proteomes" id="UP000886860"/>
    </source>
</evidence>
<dbReference type="GO" id="GO:0046872">
    <property type="term" value="F:metal ion binding"/>
    <property type="evidence" value="ECO:0007669"/>
    <property type="project" value="UniProtKB-KW"/>
</dbReference>
<dbReference type="EMBL" id="DVKS01000011">
    <property type="protein sequence ID" value="HIT40583.1"/>
    <property type="molecule type" value="Genomic_DNA"/>
</dbReference>
<dbReference type="Gene3D" id="3.40.630.10">
    <property type="entry name" value="Zn peptidases"/>
    <property type="match status" value="1"/>
</dbReference>
<dbReference type="AlphaFoldDB" id="A0A9D1GGS8"/>
<dbReference type="SUPFAM" id="SSF53187">
    <property type="entry name" value="Zn-dependent exopeptidases"/>
    <property type="match status" value="1"/>
</dbReference>
<organism evidence="4 5">
    <name type="scientific">Candidatus Caccovicinus merdipullorum</name>
    <dbReference type="NCBI Taxonomy" id="2840724"/>
    <lineage>
        <taxon>Bacteria</taxon>
        <taxon>Bacillati</taxon>
        <taxon>Bacillota</taxon>
        <taxon>Clostridia</taxon>
        <taxon>Eubacteriales</taxon>
        <taxon>Candidatus Caccovicinus</taxon>
    </lineage>
</organism>
<accession>A0A9D1GGS8</accession>
<keyword evidence="1" id="KW-0479">Metal-binding</keyword>
<reference evidence="4" key="1">
    <citation type="submission" date="2020-10" db="EMBL/GenBank/DDBJ databases">
        <authorList>
            <person name="Gilroy R."/>
        </authorList>
    </citation>
    <scope>NUCLEOTIDE SEQUENCE</scope>
    <source>
        <strain evidence="4">CHK123-3438</strain>
    </source>
</reference>
<proteinExistence type="predicted"/>
<feature type="domain" description="Peptidase M20 dimerisation" evidence="3">
    <location>
        <begin position="184"/>
        <end position="262"/>
    </location>
</feature>